<gene>
    <name evidence="1" type="ORF">METZ01_LOCUS337941</name>
</gene>
<protein>
    <submittedName>
        <fullName evidence="1">Uncharacterized protein</fullName>
    </submittedName>
</protein>
<dbReference type="PROSITE" id="PS51257">
    <property type="entry name" value="PROKAR_LIPOPROTEIN"/>
    <property type="match status" value="1"/>
</dbReference>
<dbReference type="EMBL" id="UINC01114640">
    <property type="protein sequence ID" value="SVC85087.1"/>
    <property type="molecule type" value="Genomic_DNA"/>
</dbReference>
<proteinExistence type="predicted"/>
<dbReference type="AlphaFoldDB" id="A0A382QJB7"/>
<organism evidence="1">
    <name type="scientific">marine metagenome</name>
    <dbReference type="NCBI Taxonomy" id="408172"/>
    <lineage>
        <taxon>unclassified sequences</taxon>
        <taxon>metagenomes</taxon>
        <taxon>ecological metagenomes</taxon>
    </lineage>
</organism>
<name>A0A382QJB7_9ZZZZ</name>
<sequence length="29" mass="3114">MNIRKTLIVLTVTVLLLAGCGPRKSDDSV</sequence>
<accession>A0A382QJB7</accession>
<reference evidence="1" key="1">
    <citation type="submission" date="2018-05" db="EMBL/GenBank/DDBJ databases">
        <authorList>
            <person name="Lanie J.A."/>
            <person name="Ng W.-L."/>
            <person name="Kazmierczak K.M."/>
            <person name="Andrzejewski T.M."/>
            <person name="Davidsen T.M."/>
            <person name="Wayne K.J."/>
            <person name="Tettelin H."/>
            <person name="Glass J.I."/>
            <person name="Rusch D."/>
            <person name="Podicherti R."/>
            <person name="Tsui H.-C.T."/>
            <person name="Winkler M.E."/>
        </authorList>
    </citation>
    <scope>NUCLEOTIDE SEQUENCE</scope>
</reference>
<feature type="non-terminal residue" evidence="1">
    <location>
        <position position="29"/>
    </location>
</feature>
<evidence type="ECO:0000313" key="1">
    <source>
        <dbReference type="EMBL" id="SVC85087.1"/>
    </source>
</evidence>